<feature type="region of interest" description="Disordered" evidence="1">
    <location>
        <begin position="1"/>
        <end position="25"/>
    </location>
</feature>
<dbReference type="EMBL" id="CP039347">
    <property type="protein sequence ID" value="QCD86259.1"/>
    <property type="molecule type" value="Genomic_DNA"/>
</dbReference>
<organism evidence="4 5">
    <name type="scientific">Vigna unguiculata</name>
    <name type="common">Cowpea</name>
    <dbReference type="NCBI Taxonomy" id="3917"/>
    <lineage>
        <taxon>Eukaryota</taxon>
        <taxon>Viridiplantae</taxon>
        <taxon>Streptophyta</taxon>
        <taxon>Embryophyta</taxon>
        <taxon>Tracheophyta</taxon>
        <taxon>Spermatophyta</taxon>
        <taxon>Magnoliopsida</taxon>
        <taxon>eudicotyledons</taxon>
        <taxon>Gunneridae</taxon>
        <taxon>Pentapetalae</taxon>
        <taxon>rosids</taxon>
        <taxon>fabids</taxon>
        <taxon>Fabales</taxon>
        <taxon>Fabaceae</taxon>
        <taxon>Papilionoideae</taxon>
        <taxon>50 kb inversion clade</taxon>
        <taxon>NPAAA clade</taxon>
        <taxon>indigoferoid/millettioid clade</taxon>
        <taxon>Phaseoleae</taxon>
        <taxon>Vigna</taxon>
    </lineage>
</organism>
<proteinExistence type="predicted"/>
<evidence type="ECO:0000313" key="5">
    <source>
        <dbReference type="Proteomes" id="UP000501690"/>
    </source>
</evidence>
<reference evidence="4 5" key="1">
    <citation type="submission" date="2019-04" db="EMBL/GenBank/DDBJ databases">
        <title>An improved genome assembly and genetic linkage map for asparagus bean, Vigna unguiculata ssp. sesquipedialis.</title>
        <authorList>
            <person name="Xia Q."/>
            <person name="Zhang R."/>
            <person name="Dong Y."/>
        </authorList>
    </citation>
    <scope>NUCLEOTIDE SEQUENCE [LARGE SCALE GENOMIC DNA]</scope>
    <source>
        <tissue evidence="4">Leaf</tissue>
    </source>
</reference>
<feature type="compositionally biased region" description="Polar residues" evidence="1">
    <location>
        <begin position="1"/>
        <end position="16"/>
    </location>
</feature>
<dbReference type="EMBL" id="CP039347">
    <property type="protein sequence ID" value="QCD86257.1"/>
    <property type="molecule type" value="Genomic_DNA"/>
</dbReference>
<evidence type="ECO:0000256" key="1">
    <source>
        <dbReference type="SAM" id="MobiDB-lite"/>
    </source>
</evidence>
<evidence type="ECO:0000313" key="2">
    <source>
        <dbReference type="EMBL" id="QCD86252.1"/>
    </source>
</evidence>
<gene>
    <name evidence="2" type="ORF">DEO72_LG3g773</name>
    <name evidence="3" type="ORF">DEO72_LG3g778</name>
    <name evidence="4" type="ORF">DEO72_LG3g780</name>
</gene>
<dbReference type="Proteomes" id="UP000501690">
    <property type="component" value="Linkage Group LG3"/>
</dbReference>
<evidence type="ECO:0000313" key="4">
    <source>
        <dbReference type="EMBL" id="QCD86259.1"/>
    </source>
</evidence>
<protein>
    <submittedName>
        <fullName evidence="4">Uncharacterized protein</fullName>
    </submittedName>
</protein>
<dbReference type="EMBL" id="CP039347">
    <property type="protein sequence ID" value="QCD86252.1"/>
    <property type="molecule type" value="Genomic_DNA"/>
</dbReference>
<evidence type="ECO:0000313" key="3">
    <source>
        <dbReference type="EMBL" id="QCD86257.1"/>
    </source>
</evidence>
<name>A0A4D6LCF9_VIGUN</name>
<accession>A0A4D6LCF9</accession>
<sequence length="78" mass="8790">MEVDNTSTILSQNNKENVPPACNTNKVKNKNNTNCKRVPLTDITNLFNNSAKTTFTIVHQQQVRVSDLPGKTLRMGFR</sequence>
<keyword evidence="5" id="KW-1185">Reference proteome</keyword>
<dbReference type="AlphaFoldDB" id="A0A4D6LCF9"/>